<feature type="transmembrane region" description="Helical" evidence="1">
    <location>
        <begin position="12"/>
        <end position="31"/>
    </location>
</feature>
<keyword evidence="3" id="KW-1185">Reference proteome</keyword>
<keyword evidence="1" id="KW-0812">Transmembrane</keyword>
<keyword evidence="1" id="KW-1133">Transmembrane helix</keyword>
<name>A0ABD5QYK0_9EURY</name>
<dbReference type="RefSeq" id="WP_256412254.1">
    <property type="nucleotide sequence ID" value="NZ_JANHDM010000009.1"/>
</dbReference>
<gene>
    <name evidence="2" type="ORF">ACFPM1_02945</name>
</gene>
<keyword evidence="1" id="KW-0472">Membrane</keyword>
<comment type="caution">
    <text evidence="2">The sequence shown here is derived from an EMBL/GenBank/DDBJ whole genome shotgun (WGS) entry which is preliminary data.</text>
</comment>
<organism evidence="2 3">
    <name type="scientific">Halorubrum rubrum</name>
    <dbReference type="NCBI Taxonomy" id="1126240"/>
    <lineage>
        <taxon>Archaea</taxon>
        <taxon>Methanobacteriati</taxon>
        <taxon>Methanobacteriota</taxon>
        <taxon>Stenosarchaea group</taxon>
        <taxon>Halobacteria</taxon>
        <taxon>Halobacteriales</taxon>
        <taxon>Haloferacaceae</taxon>
        <taxon>Halorubrum</taxon>
    </lineage>
</organism>
<accession>A0ABD5QYK0</accession>
<reference evidence="2 3" key="1">
    <citation type="journal article" date="2019" name="Int. J. Syst. Evol. Microbiol.">
        <title>The Global Catalogue of Microorganisms (GCM) 10K type strain sequencing project: providing services to taxonomists for standard genome sequencing and annotation.</title>
        <authorList>
            <consortium name="The Broad Institute Genomics Platform"/>
            <consortium name="The Broad Institute Genome Sequencing Center for Infectious Disease"/>
            <person name="Wu L."/>
            <person name="Ma J."/>
        </authorList>
    </citation>
    <scope>NUCLEOTIDE SEQUENCE [LARGE SCALE GENOMIC DNA]</scope>
    <source>
        <strain evidence="2 3">CGMCC 1.12124</strain>
    </source>
</reference>
<proteinExistence type="predicted"/>
<dbReference type="EMBL" id="JBHSKY010000003">
    <property type="protein sequence ID" value="MFC5277731.1"/>
    <property type="molecule type" value="Genomic_DNA"/>
</dbReference>
<protein>
    <submittedName>
        <fullName evidence="2">Uncharacterized protein</fullName>
    </submittedName>
</protein>
<dbReference type="Proteomes" id="UP001596118">
    <property type="component" value="Unassembled WGS sequence"/>
</dbReference>
<evidence type="ECO:0000313" key="3">
    <source>
        <dbReference type="Proteomes" id="UP001596118"/>
    </source>
</evidence>
<feature type="transmembrane region" description="Helical" evidence="1">
    <location>
        <begin position="37"/>
        <end position="60"/>
    </location>
</feature>
<evidence type="ECO:0000256" key="1">
    <source>
        <dbReference type="SAM" id="Phobius"/>
    </source>
</evidence>
<dbReference type="AlphaFoldDB" id="A0ABD5QYK0"/>
<evidence type="ECO:0000313" key="2">
    <source>
        <dbReference type="EMBL" id="MFC5277731.1"/>
    </source>
</evidence>
<sequence length="65" mass="6499">MSKPQPSYRVLRLLCANLAGMVAFLAAYVVARDPGVAVAAAAVIAAIGYVASSAVVDYAVGEGDG</sequence>